<reference evidence="15" key="1">
    <citation type="submission" date="2017-01" db="EMBL/GenBank/DDBJ databases">
        <authorList>
            <person name="Varghese N."/>
            <person name="Submissions S."/>
        </authorList>
    </citation>
    <scope>NUCLEOTIDE SEQUENCE [LARGE SCALE GENOMIC DNA]</scope>
    <source>
        <strain evidence="15">DSM 21768</strain>
    </source>
</reference>
<feature type="domain" description="Chromosomal replication initiator DnaA C-terminal" evidence="13">
    <location>
        <begin position="360"/>
        <end position="429"/>
    </location>
</feature>
<proteinExistence type="inferred from homology"/>
<dbReference type="Pfam" id="PF11638">
    <property type="entry name" value="DnaA_N"/>
    <property type="match status" value="1"/>
</dbReference>
<evidence type="ECO:0000256" key="7">
    <source>
        <dbReference type="ARBA" id="ARBA00023125"/>
    </source>
</evidence>
<dbReference type="Pfam" id="PF00308">
    <property type="entry name" value="Bac_DnaA"/>
    <property type="match status" value="1"/>
</dbReference>
<comment type="caution">
    <text evidence="8">Lacks conserved residue(s) required for the propagation of feature annotation.</text>
</comment>
<dbReference type="GO" id="GO:0005886">
    <property type="term" value="C:plasma membrane"/>
    <property type="evidence" value="ECO:0007669"/>
    <property type="project" value="TreeGrafter"/>
</dbReference>
<evidence type="ECO:0000256" key="5">
    <source>
        <dbReference type="ARBA" id="ARBA00022840"/>
    </source>
</evidence>
<evidence type="ECO:0000256" key="11">
    <source>
        <dbReference type="RuleBase" id="RU004227"/>
    </source>
</evidence>
<dbReference type="EMBL" id="FTNU01000002">
    <property type="protein sequence ID" value="SIR79917.1"/>
    <property type="molecule type" value="Genomic_DNA"/>
</dbReference>
<dbReference type="InterPro" id="IPR003593">
    <property type="entry name" value="AAA+_ATPase"/>
</dbReference>
<feature type="binding site" evidence="8">
    <location>
        <position position="160"/>
    </location>
    <ligand>
        <name>ATP</name>
        <dbReference type="ChEBI" id="CHEBI:30616"/>
    </ligand>
</feature>
<sequence length="453" mass="51667">MNQVENEVLWRQCQTELRFVLEEKEYYQWIEQLKAEIDGNELVLLAVNPMWAKHLRNNYLEKITEVVQKISQGIIQSVRVDVMVNTTPTKSDNQAASNKTAKKKNSVEGLPIDPAFTFDTFVKGKSNSMAYNACNELSKRDSNHNYGPIFIYGSSGLGKTHLMQAVAHRYHRYEKSFCYFTKDHFYSQIVKAFNAKKIDQLIKNICQHDLLIIDDVHMFGVKTGPKVYDVLMNLVDDFSTHGKQKQLILASDKPPSQLDSFGDRGISRLSAFLQLAIEPPDMDMRVQILEKKAAVLDLDLPKDCAFYMAQNLPPDVRGLEGALKNVQLAAASLMGNEPISIELVKRAIKGQIQVRIQALNAENIRDLVAKYYDVSPKDLIGKKRSRQIARPRQMAMALIRELTRDSFPEIGQVFGGRDHTTVMHACEKIHELREIDASIEKDYHSLKMMLEYV</sequence>
<dbReference type="InterPro" id="IPR018312">
    <property type="entry name" value="Chromosome_initiator_DnaA_CS"/>
</dbReference>
<evidence type="ECO:0000256" key="9">
    <source>
        <dbReference type="NCBIfam" id="TIGR00362"/>
    </source>
</evidence>
<dbReference type="GO" id="GO:0005524">
    <property type="term" value="F:ATP binding"/>
    <property type="evidence" value="ECO:0007669"/>
    <property type="project" value="UniProtKB-UniRule"/>
</dbReference>
<dbReference type="PRINTS" id="PR00051">
    <property type="entry name" value="DNAA"/>
</dbReference>
<dbReference type="InterPro" id="IPR010921">
    <property type="entry name" value="Trp_repressor/repl_initiator"/>
</dbReference>
<organism evidence="14 15">
    <name type="scientific">Moraxella cuniculi DSM 21768</name>
    <dbReference type="NCBI Taxonomy" id="1122245"/>
    <lineage>
        <taxon>Bacteria</taxon>
        <taxon>Pseudomonadati</taxon>
        <taxon>Pseudomonadota</taxon>
        <taxon>Gammaproteobacteria</taxon>
        <taxon>Moraxellales</taxon>
        <taxon>Moraxellaceae</taxon>
        <taxon>Moraxella</taxon>
    </lineage>
</organism>
<accession>A0A1N7DVP0</accession>
<dbReference type="Gene3D" id="1.10.1750.10">
    <property type="match status" value="1"/>
</dbReference>
<evidence type="ECO:0000259" key="13">
    <source>
        <dbReference type="SMART" id="SM00760"/>
    </source>
</evidence>
<dbReference type="SMART" id="SM00382">
    <property type="entry name" value="AAA"/>
    <property type="match status" value="1"/>
</dbReference>
<evidence type="ECO:0000256" key="1">
    <source>
        <dbReference type="ARBA" id="ARBA00006583"/>
    </source>
</evidence>
<comment type="function">
    <text evidence="8 10">Plays an essential role in the initiation and regulation of chromosomal replication. ATP-DnaA binds to the origin of replication (oriC) to initiate formation of the DNA replication initiation complex once per cell cycle. Binds the DnaA box (a 9 base pair repeat at the origin) and separates the double-stranded (ds)DNA. Forms a right-handed helical filament on oriC DNA; dsDNA binds to the exterior of the filament while single-stranded (ss)DNA is stabiized in the filament's interior. The ATP-DnaA-oriC complex binds and stabilizes one strand of the AT-rich DNA unwinding element (DUE), permitting loading of DNA polymerase. After initiation quickly degrades to an ADP-DnaA complex that is not apt for DNA replication. Binds acidic phospholipids.</text>
</comment>
<evidence type="ECO:0000259" key="12">
    <source>
        <dbReference type="SMART" id="SM00382"/>
    </source>
</evidence>
<dbReference type="InterPro" id="IPR013317">
    <property type="entry name" value="DnaA_dom"/>
</dbReference>
<feature type="binding site" evidence="8">
    <location>
        <position position="156"/>
    </location>
    <ligand>
        <name>ATP</name>
        <dbReference type="ChEBI" id="CHEBI:30616"/>
    </ligand>
</feature>
<dbReference type="Proteomes" id="UP000187495">
    <property type="component" value="Unassembled WGS sequence"/>
</dbReference>
<dbReference type="PANTHER" id="PTHR30050">
    <property type="entry name" value="CHROMOSOMAL REPLICATION INITIATOR PROTEIN DNAA"/>
    <property type="match status" value="1"/>
</dbReference>
<gene>
    <name evidence="8" type="primary">dnaA</name>
    <name evidence="14" type="ORF">SAMN02745664_102160</name>
</gene>
<keyword evidence="3 8" id="KW-0235">DNA replication</keyword>
<protein>
    <recommendedName>
        <fullName evidence="8 9">Chromosomal replication initiator protein DnaA</fullName>
    </recommendedName>
</protein>
<evidence type="ECO:0000313" key="15">
    <source>
        <dbReference type="Proteomes" id="UP000187495"/>
    </source>
</evidence>
<dbReference type="GO" id="GO:0005737">
    <property type="term" value="C:cytoplasm"/>
    <property type="evidence" value="ECO:0007669"/>
    <property type="project" value="UniProtKB-SubCell"/>
</dbReference>
<dbReference type="HAMAP" id="MF_00377">
    <property type="entry name" value="DnaA_bact"/>
    <property type="match status" value="1"/>
</dbReference>
<dbReference type="SUPFAM" id="SSF48295">
    <property type="entry name" value="TrpR-like"/>
    <property type="match status" value="1"/>
</dbReference>
<dbReference type="NCBIfam" id="TIGR00362">
    <property type="entry name" value="DnaA"/>
    <property type="match status" value="1"/>
</dbReference>
<dbReference type="GO" id="GO:0006275">
    <property type="term" value="P:regulation of DNA replication"/>
    <property type="evidence" value="ECO:0007669"/>
    <property type="project" value="UniProtKB-UniRule"/>
</dbReference>
<dbReference type="GO" id="GO:0006270">
    <property type="term" value="P:DNA replication initiation"/>
    <property type="evidence" value="ECO:0007669"/>
    <property type="project" value="UniProtKB-UniRule"/>
</dbReference>
<dbReference type="SMART" id="SM00760">
    <property type="entry name" value="Bac_DnaA_C"/>
    <property type="match status" value="1"/>
</dbReference>
<keyword evidence="4 8" id="KW-0547">Nucleotide-binding</keyword>
<dbReference type="InterPro" id="IPR020591">
    <property type="entry name" value="Chromosome_initiator_DnaA-like"/>
</dbReference>
<feature type="region of interest" description="Domain I, interacts with DnaA modulators" evidence="8">
    <location>
        <begin position="1"/>
        <end position="96"/>
    </location>
</feature>
<keyword evidence="2 8" id="KW-0963">Cytoplasm</keyword>
<dbReference type="PANTHER" id="PTHR30050:SF2">
    <property type="entry name" value="CHROMOSOMAL REPLICATION INITIATOR PROTEIN DNAA"/>
    <property type="match status" value="1"/>
</dbReference>
<dbReference type="GO" id="GO:0008289">
    <property type="term" value="F:lipid binding"/>
    <property type="evidence" value="ECO:0007669"/>
    <property type="project" value="UniProtKB-KW"/>
</dbReference>
<keyword evidence="5 8" id="KW-0067">ATP-binding</keyword>
<comment type="similarity">
    <text evidence="1 8 11">Belongs to the DnaA family.</text>
</comment>
<dbReference type="RefSeq" id="WP_076554637.1">
    <property type="nucleotide sequence ID" value="NZ_FTNU01000002.1"/>
</dbReference>
<keyword evidence="15" id="KW-1185">Reference proteome</keyword>
<dbReference type="CDD" id="cd06571">
    <property type="entry name" value="Bac_DnaA_C"/>
    <property type="match status" value="1"/>
</dbReference>
<dbReference type="STRING" id="34061.B0189_02940"/>
<dbReference type="InterPro" id="IPR024633">
    <property type="entry name" value="DnaA_N_dom"/>
</dbReference>
<dbReference type="Gene3D" id="3.40.50.300">
    <property type="entry name" value="P-loop containing nucleotide triphosphate hydrolases"/>
    <property type="match status" value="1"/>
</dbReference>
<dbReference type="Gene3D" id="1.10.8.60">
    <property type="match status" value="1"/>
</dbReference>
<keyword evidence="6 8" id="KW-0446">Lipid-binding</keyword>
<dbReference type="PROSITE" id="PS01008">
    <property type="entry name" value="DNAA"/>
    <property type="match status" value="1"/>
</dbReference>
<comment type="subcellular location">
    <subcellularLocation>
        <location evidence="8">Cytoplasm</location>
    </subcellularLocation>
</comment>
<dbReference type="CDD" id="cd00009">
    <property type="entry name" value="AAA"/>
    <property type="match status" value="1"/>
</dbReference>
<dbReference type="InterPro" id="IPR027417">
    <property type="entry name" value="P-loop_NTPase"/>
</dbReference>
<evidence type="ECO:0000256" key="10">
    <source>
        <dbReference type="RuleBase" id="RU000577"/>
    </source>
</evidence>
<dbReference type="InterPro" id="IPR001957">
    <property type="entry name" value="Chromosome_initiator_DnaA"/>
</dbReference>
<name>A0A1N7DVP0_9GAMM</name>
<dbReference type="AlphaFoldDB" id="A0A1N7DVP0"/>
<evidence type="ECO:0000256" key="6">
    <source>
        <dbReference type="ARBA" id="ARBA00023121"/>
    </source>
</evidence>
<dbReference type="GO" id="GO:0003688">
    <property type="term" value="F:DNA replication origin binding"/>
    <property type="evidence" value="ECO:0007669"/>
    <property type="project" value="UniProtKB-UniRule"/>
</dbReference>
<feature type="binding site" evidence="8">
    <location>
        <position position="158"/>
    </location>
    <ligand>
        <name>ATP</name>
        <dbReference type="ChEBI" id="CHEBI:30616"/>
    </ligand>
</feature>
<evidence type="ECO:0000256" key="4">
    <source>
        <dbReference type="ARBA" id="ARBA00022741"/>
    </source>
</evidence>
<dbReference type="InterPro" id="IPR038454">
    <property type="entry name" value="DnaA_N_sf"/>
</dbReference>
<dbReference type="SUPFAM" id="SSF52540">
    <property type="entry name" value="P-loop containing nucleoside triphosphate hydrolases"/>
    <property type="match status" value="1"/>
</dbReference>
<comment type="domain">
    <text evidence="8">Domain I is involved in oligomerization and binding regulators, domain II is flexibile and of varying length in different bacteria, domain III forms the AAA+ region, while domain IV binds dsDNA.</text>
</comment>
<feature type="binding site" evidence="8">
    <location>
        <position position="159"/>
    </location>
    <ligand>
        <name>ATP</name>
        <dbReference type="ChEBI" id="CHEBI:30616"/>
    </ligand>
</feature>
<comment type="subunit">
    <text evidence="8">Oligomerizes as a right-handed, spiral filament on DNA at oriC.</text>
</comment>
<dbReference type="Gene3D" id="3.30.300.180">
    <property type="match status" value="1"/>
</dbReference>
<feature type="region of interest" description="Domain IV, binds dsDNA" evidence="8">
    <location>
        <begin position="331"/>
        <end position="453"/>
    </location>
</feature>
<keyword evidence="7 8" id="KW-0238">DNA-binding</keyword>
<evidence type="ECO:0000256" key="2">
    <source>
        <dbReference type="ARBA" id="ARBA00022490"/>
    </source>
</evidence>
<evidence type="ECO:0000256" key="8">
    <source>
        <dbReference type="HAMAP-Rule" id="MF_00377"/>
    </source>
</evidence>
<dbReference type="Pfam" id="PF08299">
    <property type="entry name" value="Bac_DnaA_C"/>
    <property type="match status" value="1"/>
</dbReference>
<evidence type="ECO:0000256" key="3">
    <source>
        <dbReference type="ARBA" id="ARBA00022705"/>
    </source>
</evidence>
<dbReference type="InterPro" id="IPR013159">
    <property type="entry name" value="DnaA_C"/>
</dbReference>
<feature type="domain" description="AAA+ ATPase" evidence="12">
    <location>
        <begin position="145"/>
        <end position="281"/>
    </location>
</feature>
<evidence type="ECO:0000313" key="14">
    <source>
        <dbReference type="EMBL" id="SIR79917.1"/>
    </source>
</evidence>